<dbReference type="EMBL" id="VDMD01000003">
    <property type="protein sequence ID" value="TRM66809.1"/>
    <property type="molecule type" value="Genomic_DNA"/>
</dbReference>
<evidence type="ECO:0000313" key="2">
    <source>
        <dbReference type="Proteomes" id="UP000320762"/>
    </source>
</evidence>
<sequence>MPALKDLSIIIDYPRSSEIDLPLEAFTGASHVTTLNLTPICHLTLPHPWPLTNLTIDCGQDNGACYSPCIGTILACKNTLRTCTILSEFGRMLALQHSPREPTKFPCLETLDLRQAAMDFCELIACPNLRSLRLSAWTLPESVRPFEALHVMLKTSSDCKTLRSLTLEGLPYERGQDFTACMQRLPNLIALTLKNDDGEELLLG</sequence>
<evidence type="ECO:0000313" key="1">
    <source>
        <dbReference type="EMBL" id="TRM66809.1"/>
    </source>
</evidence>
<gene>
    <name evidence="1" type="ORF">BD626DRAFT_483900</name>
</gene>
<comment type="caution">
    <text evidence="1">The sequence shown here is derived from an EMBL/GenBank/DDBJ whole genome shotgun (WGS) entry which is preliminary data.</text>
</comment>
<evidence type="ECO:0008006" key="3">
    <source>
        <dbReference type="Google" id="ProtNLM"/>
    </source>
</evidence>
<dbReference type="Proteomes" id="UP000320762">
    <property type="component" value="Unassembled WGS sequence"/>
</dbReference>
<organism evidence="1 2">
    <name type="scientific">Schizophyllum amplum</name>
    <dbReference type="NCBI Taxonomy" id="97359"/>
    <lineage>
        <taxon>Eukaryota</taxon>
        <taxon>Fungi</taxon>
        <taxon>Dikarya</taxon>
        <taxon>Basidiomycota</taxon>
        <taxon>Agaricomycotina</taxon>
        <taxon>Agaricomycetes</taxon>
        <taxon>Agaricomycetidae</taxon>
        <taxon>Agaricales</taxon>
        <taxon>Schizophyllaceae</taxon>
        <taxon>Schizophyllum</taxon>
    </lineage>
</organism>
<name>A0A550CPZ3_9AGAR</name>
<proteinExistence type="predicted"/>
<dbReference type="Gene3D" id="3.80.10.10">
    <property type="entry name" value="Ribonuclease Inhibitor"/>
    <property type="match status" value="1"/>
</dbReference>
<dbReference type="InterPro" id="IPR032675">
    <property type="entry name" value="LRR_dom_sf"/>
</dbReference>
<dbReference type="AlphaFoldDB" id="A0A550CPZ3"/>
<reference evidence="1 2" key="1">
    <citation type="journal article" date="2019" name="New Phytol.">
        <title>Comparative genomics reveals unique wood-decay strategies and fruiting body development in the Schizophyllaceae.</title>
        <authorList>
            <person name="Almasi E."/>
            <person name="Sahu N."/>
            <person name="Krizsan K."/>
            <person name="Balint B."/>
            <person name="Kovacs G.M."/>
            <person name="Kiss B."/>
            <person name="Cseklye J."/>
            <person name="Drula E."/>
            <person name="Henrissat B."/>
            <person name="Nagy I."/>
            <person name="Chovatia M."/>
            <person name="Adam C."/>
            <person name="LaButti K."/>
            <person name="Lipzen A."/>
            <person name="Riley R."/>
            <person name="Grigoriev I.V."/>
            <person name="Nagy L.G."/>
        </authorList>
    </citation>
    <scope>NUCLEOTIDE SEQUENCE [LARGE SCALE GENOMIC DNA]</scope>
    <source>
        <strain evidence="1 2">NL-1724</strain>
    </source>
</reference>
<protein>
    <recommendedName>
        <fullName evidence="3">F-box domain-containing protein</fullName>
    </recommendedName>
</protein>
<keyword evidence="2" id="KW-1185">Reference proteome</keyword>
<accession>A0A550CPZ3</accession>
<dbReference type="SUPFAM" id="SSF52047">
    <property type="entry name" value="RNI-like"/>
    <property type="match status" value="1"/>
</dbReference>